<dbReference type="EMBL" id="SKBQ01000008">
    <property type="protein sequence ID" value="TPX07351.1"/>
    <property type="molecule type" value="Genomic_DNA"/>
</dbReference>
<dbReference type="PANTHER" id="PTHR43540">
    <property type="entry name" value="PEROXYUREIDOACRYLATE/UREIDOACRYLATE AMIDOHYDROLASE-RELATED"/>
    <property type="match status" value="1"/>
</dbReference>
<keyword evidence="2" id="KW-0378">Hydrolase</keyword>
<accession>A0A507AR46</accession>
<dbReference type="AlphaFoldDB" id="A0A507AR46"/>
<dbReference type="OrthoDB" id="167809at2759"/>
<sequence length="190" mass="21334">MKTALLVVDMQNFFGPMVVDSLPNVVTLIKHFRSLDLPVIFTQHGHKKEELVADSKSQLVRKWGIDNSVHYGSKAWELLPEIDALFKQGRFPVIPKNTYDAFLGTDLEKILKEEGVERVVVCGVMTDCCCDTTGRGSFNRGWETWMVADACGTANETQHKRGLAVFEYAYGEVISTEETMARVKAAECRL</sequence>
<feature type="domain" description="Isochorismatase-like" evidence="3">
    <location>
        <begin position="3"/>
        <end position="178"/>
    </location>
</feature>
<dbReference type="InParanoid" id="A0A507AR46"/>
<keyword evidence="6" id="KW-1185">Reference proteome</keyword>
<dbReference type="GeneID" id="41969401"/>
<dbReference type="Proteomes" id="UP000319257">
    <property type="component" value="Unassembled WGS sequence"/>
</dbReference>
<organism evidence="4 6">
    <name type="scientific">Thyridium curvatum</name>
    <dbReference type="NCBI Taxonomy" id="1093900"/>
    <lineage>
        <taxon>Eukaryota</taxon>
        <taxon>Fungi</taxon>
        <taxon>Dikarya</taxon>
        <taxon>Ascomycota</taxon>
        <taxon>Pezizomycotina</taxon>
        <taxon>Sordariomycetes</taxon>
        <taxon>Sordariomycetidae</taxon>
        <taxon>Thyridiales</taxon>
        <taxon>Thyridiaceae</taxon>
        <taxon>Thyridium</taxon>
    </lineage>
</organism>
<name>A0A507AR46_9PEZI</name>
<evidence type="ECO:0000313" key="4">
    <source>
        <dbReference type="EMBL" id="TPX07351.1"/>
    </source>
</evidence>
<reference evidence="4 6" key="1">
    <citation type="submission" date="2019-06" db="EMBL/GenBank/DDBJ databases">
        <title>Draft genome sequence of the filamentous fungus Phialemoniopsis curvata isolated from diesel fuel.</title>
        <authorList>
            <person name="Varaljay V.A."/>
            <person name="Lyon W.J."/>
            <person name="Crouch A.L."/>
            <person name="Drake C.E."/>
            <person name="Hollomon J.M."/>
            <person name="Nadeau L.J."/>
            <person name="Nunn H.S."/>
            <person name="Stevenson B.S."/>
            <person name="Bojanowski C.L."/>
            <person name="Crookes-Goodson W.J."/>
        </authorList>
    </citation>
    <scope>NUCLEOTIDE SEQUENCE [LARGE SCALE GENOMIC DNA]</scope>
    <source>
        <strain evidence="4 6">D216</strain>
    </source>
</reference>
<dbReference type="CDD" id="cd00431">
    <property type="entry name" value="cysteine_hydrolases"/>
    <property type="match status" value="1"/>
</dbReference>
<evidence type="ECO:0000256" key="1">
    <source>
        <dbReference type="ARBA" id="ARBA00006336"/>
    </source>
</evidence>
<dbReference type="InterPro" id="IPR000868">
    <property type="entry name" value="Isochorismatase-like_dom"/>
</dbReference>
<dbReference type="GO" id="GO:0016787">
    <property type="term" value="F:hydrolase activity"/>
    <property type="evidence" value="ECO:0007669"/>
    <property type="project" value="UniProtKB-KW"/>
</dbReference>
<evidence type="ECO:0000256" key="2">
    <source>
        <dbReference type="ARBA" id="ARBA00022801"/>
    </source>
</evidence>
<dbReference type="Pfam" id="PF00857">
    <property type="entry name" value="Isochorismatase"/>
    <property type="match status" value="1"/>
</dbReference>
<evidence type="ECO:0000259" key="3">
    <source>
        <dbReference type="Pfam" id="PF00857"/>
    </source>
</evidence>
<comment type="similarity">
    <text evidence="1">Belongs to the isochorismatase family.</text>
</comment>
<gene>
    <name evidence="4" type="ORF">E0L32_001954</name>
    <name evidence="5" type="ORF">E0L32_002179</name>
</gene>
<dbReference type="InterPro" id="IPR036380">
    <property type="entry name" value="Isochorismatase-like_sf"/>
</dbReference>
<proteinExistence type="inferred from homology"/>
<dbReference type="EMBL" id="SKBQ01000008">
    <property type="protein sequence ID" value="TPX07576.1"/>
    <property type="molecule type" value="Genomic_DNA"/>
</dbReference>
<dbReference type="InterPro" id="IPR050272">
    <property type="entry name" value="Isochorismatase-like_hydrls"/>
</dbReference>
<dbReference type="SUPFAM" id="SSF52499">
    <property type="entry name" value="Isochorismatase-like hydrolases"/>
    <property type="match status" value="1"/>
</dbReference>
<evidence type="ECO:0000313" key="5">
    <source>
        <dbReference type="EMBL" id="TPX07576.1"/>
    </source>
</evidence>
<comment type="caution">
    <text evidence="4">The sequence shown here is derived from an EMBL/GenBank/DDBJ whole genome shotgun (WGS) entry which is preliminary data.</text>
</comment>
<dbReference type="RefSeq" id="XP_030989062.1">
    <property type="nucleotide sequence ID" value="XM_031136090.1"/>
</dbReference>
<evidence type="ECO:0000313" key="6">
    <source>
        <dbReference type="Proteomes" id="UP000319257"/>
    </source>
</evidence>
<dbReference type="Gene3D" id="3.40.50.850">
    <property type="entry name" value="Isochorismatase-like"/>
    <property type="match status" value="1"/>
</dbReference>
<protein>
    <recommendedName>
        <fullName evidence="3">Isochorismatase-like domain-containing protein</fullName>
    </recommendedName>
</protein>
<dbReference type="PANTHER" id="PTHR43540:SF6">
    <property type="entry name" value="ISOCHORISMATASE-LIKE DOMAIN-CONTAINING PROTEIN"/>
    <property type="match status" value="1"/>
</dbReference>